<evidence type="ECO:0000313" key="3">
    <source>
        <dbReference type="EMBL" id="SBV92581.1"/>
    </source>
</evidence>
<dbReference type="AlphaFoldDB" id="A0A212IZH1"/>
<organism evidence="3">
    <name type="scientific">uncultured delta proteobacterium</name>
    <dbReference type="NCBI Taxonomy" id="34034"/>
    <lineage>
        <taxon>Bacteria</taxon>
        <taxon>Deltaproteobacteria</taxon>
        <taxon>environmental samples</taxon>
    </lineage>
</organism>
<dbReference type="SUPFAM" id="SSF103039">
    <property type="entry name" value="CheC-like"/>
    <property type="match status" value="1"/>
</dbReference>
<evidence type="ECO:0000256" key="1">
    <source>
        <dbReference type="ARBA" id="ARBA00022500"/>
    </source>
</evidence>
<dbReference type="InterPro" id="IPR038756">
    <property type="entry name" value="CheX-like"/>
</dbReference>
<proteinExistence type="predicted"/>
<dbReference type="Pfam" id="PF13690">
    <property type="entry name" value="CheX"/>
    <property type="match status" value="1"/>
</dbReference>
<feature type="domain" description="Chemotaxis phosphatase CheX-like" evidence="2">
    <location>
        <begin position="59"/>
        <end position="155"/>
    </location>
</feature>
<protein>
    <submittedName>
        <fullName evidence="3">Putative Chemotaxis protein CheX</fullName>
    </submittedName>
</protein>
<dbReference type="PANTHER" id="PTHR39452">
    <property type="entry name" value="CHEY-P PHOSPHATASE CHEX"/>
    <property type="match status" value="1"/>
</dbReference>
<accession>A0A212IZH1</accession>
<dbReference type="Gene3D" id="3.40.1550.10">
    <property type="entry name" value="CheC-like"/>
    <property type="match status" value="1"/>
</dbReference>
<evidence type="ECO:0000259" key="2">
    <source>
        <dbReference type="Pfam" id="PF13690"/>
    </source>
</evidence>
<name>A0A212IZH1_9DELT</name>
<dbReference type="CDD" id="cd17906">
    <property type="entry name" value="CheX"/>
    <property type="match status" value="1"/>
</dbReference>
<dbReference type="EMBL" id="FLUQ01000001">
    <property type="protein sequence ID" value="SBV92581.1"/>
    <property type="molecule type" value="Genomic_DNA"/>
</dbReference>
<reference evidence="3" key="1">
    <citation type="submission" date="2016-04" db="EMBL/GenBank/DDBJ databases">
        <authorList>
            <person name="Evans L.H."/>
            <person name="Alamgir A."/>
            <person name="Owens N."/>
            <person name="Weber N.D."/>
            <person name="Virtaneva K."/>
            <person name="Barbian K."/>
            <person name="Babar A."/>
            <person name="Rosenke K."/>
        </authorList>
    </citation>
    <scope>NUCLEOTIDE SEQUENCE</scope>
    <source>
        <strain evidence="3">86</strain>
    </source>
</reference>
<keyword evidence="1" id="KW-0145">Chemotaxis</keyword>
<gene>
    <name evidence="3" type="ORF">KL86DPRO_10386</name>
</gene>
<dbReference type="GO" id="GO:0006935">
    <property type="term" value="P:chemotaxis"/>
    <property type="evidence" value="ECO:0007669"/>
    <property type="project" value="UniProtKB-KW"/>
</dbReference>
<dbReference type="PANTHER" id="PTHR39452:SF1">
    <property type="entry name" value="CHEY-P PHOSPHATASE CHEX"/>
    <property type="match status" value="1"/>
</dbReference>
<dbReference type="InterPro" id="IPR028051">
    <property type="entry name" value="CheX-like_dom"/>
</dbReference>
<sequence length="169" mass="17561">MPLPRTAILKKTERNSMRDVEIAKHFVKATTTILATMAGITAAPGKPYVKKDQVACGDISAIIGVTGPRNGTISVSFSAAGATALVMGMLGEDVEDLAQDMQDAVGEVANMISGQARAAIAEEGLVLQGSTPSVVVGKDHTIHHITKAPVMAIPFATPDGEFTVEFCLA</sequence>
<dbReference type="InterPro" id="IPR028976">
    <property type="entry name" value="CheC-like_sf"/>
</dbReference>